<dbReference type="Proteomes" id="UP000255367">
    <property type="component" value="Unassembled WGS sequence"/>
</dbReference>
<comment type="subunit">
    <text evidence="2 10">Homodimer.</text>
</comment>
<dbReference type="CDD" id="cd00779">
    <property type="entry name" value="ProRS_core_prok"/>
    <property type="match status" value="1"/>
</dbReference>
<dbReference type="EMBL" id="UHIO01000001">
    <property type="protein sequence ID" value="SUP41162.1"/>
    <property type="molecule type" value="Genomic_DNA"/>
</dbReference>
<dbReference type="GO" id="GO:0016740">
    <property type="term" value="F:transferase activity"/>
    <property type="evidence" value="ECO:0007669"/>
    <property type="project" value="UniProtKB-ARBA"/>
</dbReference>
<evidence type="ECO:0000256" key="7">
    <source>
        <dbReference type="ARBA" id="ARBA00022917"/>
    </source>
</evidence>
<dbReference type="InterPro" id="IPR033730">
    <property type="entry name" value="ProRS_core_prok"/>
</dbReference>
<evidence type="ECO:0000259" key="11">
    <source>
        <dbReference type="PROSITE" id="PS50862"/>
    </source>
</evidence>
<keyword evidence="3 10" id="KW-0963">Cytoplasm</keyword>
<proteinExistence type="inferred from homology"/>
<dbReference type="PROSITE" id="PS50862">
    <property type="entry name" value="AA_TRNA_LIGASE_II"/>
    <property type="match status" value="1"/>
</dbReference>
<dbReference type="Gene3D" id="3.40.50.800">
    <property type="entry name" value="Anticodon-binding domain"/>
    <property type="match status" value="1"/>
</dbReference>
<dbReference type="AlphaFoldDB" id="A0A380NHE8"/>
<dbReference type="FunFam" id="3.30.930.10:FF:000066">
    <property type="entry name" value="Proline--tRNA ligase"/>
    <property type="match status" value="1"/>
</dbReference>
<dbReference type="GO" id="GO:0140096">
    <property type="term" value="F:catalytic activity, acting on a protein"/>
    <property type="evidence" value="ECO:0007669"/>
    <property type="project" value="UniProtKB-ARBA"/>
</dbReference>
<dbReference type="Gene3D" id="3.30.930.10">
    <property type="entry name" value="Bira Bifunctional Protein, Domain 2"/>
    <property type="match status" value="2"/>
</dbReference>
<dbReference type="OrthoDB" id="9809052at2"/>
<dbReference type="PRINTS" id="PR01046">
    <property type="entry name" value="TRNASYNTHPRO"/>
</dbReference>
<comment type="similarity">
    <text evidence="10">Belongs to the class-II aminoacyl-tRNA synthetase family. ProS type 1 subfamily.</text>
</comment>
<dbReference type="Pfam" id="PF00587">
    <property type="entry name" value="tRNA-synt_2b"/>
    <property type="match status" value="1"/>
</dbReference>
<organism evidence="12 13">
    <name type="scientific">Veillonella criceti</name>
    <dbReference type="NCBI Taxonomy" id="103891"/>
    <lineage>
        <taxon>Bacteria</taxon>
        <taxon>Bacillati</taxon>
        <taxon>Bacillota</taxon>
        <taxon>Negativicutes</taxon>
        <taxon>Veillonellales</taxon>
        <taxon>Veillonellaceae</taxon>
        <taxon>Veillonella</taxon>
    </lineage>
</organism>
<evidence type="ECO:0000256" key="1">
    <source>
        <dbReference type="ARBA" id="ARBA00004496"/>
    </source>
</evidence>
<comment type="subcellular location">
    <subcellularLocation>
        <location evidence="1 10">Cytoplasm</location>
    </subcellularLocation>
</comment>
<dbReference type="InterPro" id="IPR023717">
    <property type="entry name" value="Pro-tRNA-Synthase_IIa_type1"/>
</dbReference>
<evidence type="ECO:0000313" key="13">
    <source>
        <dbReference type="Proteomes" id="UP000255367"/>
    </source>
</evidence>
<dbReference type="GO" id="GO:0005524">
    <property type="term" value="F:ATP binding"/>
    <property type="evidence" value="ECO:0007669"/>
    <property type="project" value="UniProtKB-UniRule"/>
</dbReference>
<dbReference type="CDD" id="cd04334">
    <property type="entry name" value="ProRS-INS"/>
    <property type="match status" value="1"/>
</dbReference>
<dbReference type="InterPro" id="IPR044140">
    <property type="entry name" value="ProRS_anticodon_short"/>
</dbReference>
<dbReference type="HAMAP" id="MF_01569">
    <property type="entry name" value="Pro_tRNA_synth_type1"/>
    <property type="match status" value="1"/>
</dbReference>
<reference evidence="12 13" key="1">
    <citation type="submission" date="2018-06" db="EMBL/GenBank/DDBJ databases">
        <authorList>
            <consortium name="Pathogen Informatics"/>
            <person name="Doyle S."/>
        </authorList>
    </citation>
    <scope>NUCLEOTIDE SEQUENCE [LARGE SCALE GENOMIC DNA]</scope>
    <source>
        <strain evidence="12 13">NCTC12020</strain>
    </source>
</reference>
<dbReference type="RefSeq" id="WP_115309744.1">
    <property type="nucleotide sequence ID" value="NZ_UHIO01000001.1"/>
</dbReference>
<dbReference type="InterPro" id="IPR002314">
    <property type="entry name" value="aa-tRNA-synt_IIb"/>
</dbReference>
<keyword evidence="4 10" id="KW-0436">Ligase</keyword>
<dbReference type="GO" id="GO:0004827">
    <property type="term" value="F:proline-tRNA ligase activity"/>
    <property type="evidence" value="ECO:0007669"/>
    <property type="project" value="UniProtKB-UniRule"/>
</dbReference>
<comment type="function">
    <text evidence="10">Catalyzes the attachment of proline to tRNA(Pro) in a two-step reaction: proline is first activated by ATP to form Pro-AMP and then transferred to the acceptor end of tRNA(Pro). As ProRS can inadvertently accommodate and process non-cognate amino acids such as alanine and cysteine, to avoid such errors it has two additional distinct editing activities against alanine. One activity is designated as 'pretransfer' editing and involves the tRNA(Pro)-independent hydrolysis of activated Ala-AMP. The other activity is designated 'posttransfer' editing and involves deacylation of mischarged Ala-tRNA(Pro). The misacylated Cys-tRNA(Pro) is not edited by ProRS.</text>
</comment>
<sequence length="572" mass="63466">MLASKLYAPTLRETPADADVISQQYMLRAGMIRKMAGGIYSYLPLAWKSIRKIEQIVHEEMGSIDAQEIMMPIIQPAEIWQESGRWKVYGAEMIRLKDRHEREYCLGPTHEEMITTLVKGEVNSYRQLPVTFYQIQNKYRDERRPRYGLMRSREFIMKDAYSFDIDEEGLDVSYWNMYHAYERVFSRCGLYFKPVEADSGAIGGSNSHEFMALAESGEADVIHCNSCDYAANIEIGKPGIIKAVEEEASELQEVPTPDAKTIEAVAEQLHLPLAKTIKAVVLSTDGVVVLAIVRGDHEVNEIAVQHAVDSTIEPEMATEEELQNAGLTAGFISPVGLKQTETFKIVVDESVMETYNVCGGANKKDAHYININPKRDFNVDDIIVAPIRLITADDACPNCGGQLSIAKGIEVGQVFKLGTKYSESLNATFLNQGGRPNPFVMGCYGIGVSRTLAAAIEQFHDENGIIWPRAIAPFEVVVVPINAKDEALMDVSTRVYEALKAIGVDALLDDRKERAGVKFKDADLIGYPLRITVSKNTLESGAVEMKIRKNGEAIEVPIDEVTTVVADTLNTL</sequence>
<dbReference type="InterPro" id="IPR050062">
    <property type="entry name" value="Pro-tRNA_synthetase"/>
</dbReference>
<dbReference type="NCBIfam" id="TIGR00409">
    <property type="entry name" value="proS_fam_II"/>
    <property type="match status" value="1"/>
</dbReference>
<evidence type="ECO:0000256" key="4">
    <source>
        <dbReference type="ARBA" id="ARBA00022598"/>
    </source>
</evidence>
<dbReference type="SUPFAM" id="SSF55681">
    <property type="entry name" value="Class II aaRS and biotin synthetases"/>
    <property type="match status" value="1"/>
</dbReference>
<evidence type="ECO:0000256" key="5">
    <source>
        <dbReference type="ARBA" id="ARBA00022741"/>
    </source>
</evidence>
<keyword evidence="6 10" id="KW-0067">ATP-binding</keyword>
<dbReference type="GO" id="GO:0005829">
    <property type="term" value="C:cytosol"/>
    <property type="evidence" value="ECO:0007669"/>
    <property type="project" value="TreeGrafter"/>
</dbReference>
<dbReference type="FunFam" id="3.40.50.800:FF:000011">
    <property type="entry name" value="Proline--tRNA ligase"/>
    <property type="match status" value="1"/>
</dbReference>
<dbReference type="Pfam" id="PF04073">
    <property type="entry name" value="tRNA_edit"/>
    <property type="match status" value="1"/>
</dbReference>
<dbReference type="InterPro" id="IPR007214">
    <property type="entry name" value="YbaK/aa-tRNA-synth-assoc-dom"/>
</dbReference>
<evidence type="ECO:0000256" key="6">
    <source>
        <dbReference type="ARBA" id="ARBA00022840"/>
    </source>
</evidence>
<evidence type="ECO:0000256" key="3">
    <source>
        <dbReference type="ARBA" id="ARBA00022490"/>
    </source>
</evidence>
<evidence type="ECO:0000256" key="8">
    <source>
        <dbReference type="ARBA" id="ARBA00023146"/>
    </source>
</evidence>
<dbReference type="InterPro" id="IPR002316">
    <property type="entry name" value="Pro-tRNA-ligase_IIa"/>
</dbReference>
<evidence type="ECO:0000256" key="9">
    <source>
        <dbReference type="ARBA" id="ARBA00047671"/>
    </source>
</evidence>
<dbReference type="NCBIfam" id="NF006625">
    <property type="entry name" value="PRK09194.1"/>
    <property type="match status" value="1"/>
</dbReference>
<dbReference type="SUPFAM" id="SSF52954">
    <property type="entry name" value="Class II aaRS ABD-related"/>
    <property type="match status" value="1"/>
</dbReference>
<name>A0A380NHE8_9FIRM</name>
<comment type="catalytic activity">
    <reaction evidence="9 10">
        <text>tRNA(Pro) + L-proline + ATP = L-prolyl-tRNA(Pro) + AMP + diphosphate</text>
        <dbReference type="Rhea" id="RHEA:14305"/>
        <dbReference type="Rhea" id="RHEA-COMP:9700"/>
        <dbReference type="Rhea" id="RHEA-COMP:9702"/>
        <dbReference type="ChEBI" id="CHEBI:30616"/>
        <dbReference type="ChEBI" id="CHEBI:33019"/>
        <dbReference type="ChEBI" id="CHEBI:60039"/>
        <dbReference type="ChEBI" id="CHEBI:78442"/>
        <dbReference type="ChEBI" id="CHEBI:78532"/>
        <dbReference type="ChEBI" id="CHEBI:456215"/>
        <dbReference type="EC" id="6.1.1.15"/>
    </reaction>
</comment>
<dbReference type="GO" id="GO:0002161">
    <property type="term" value="F:aminoacyl-tRNA deacylase activity"/>
    <property type="evidence" value="ECO:0007669"/>
    <property type="project" value="InterPro"/>
</dbReference>
<dbReference type="Pfam" id="PF03129">
    <property type="entry name" value="HGTP_anticodon"/>
    <property type="match status" value="1"/>
</dbReference>
<keyword evidence="5 10" id="KW-0547">Nucleotide-binding</keyword>
<evidence type="ECO:0000313" key="12">
    <source>
        <dbReference type="EMBL" id="SUP41162.1"/>
    </source>
</evidence>
<dbReference type="PANTHER" id="PTHR42753:SF2">
    <property type="entry name" value="PROLINE--TRNA LIGASE"/>
    <property type="match status" value="1"/>
</dbReference>
<dbReference type="PANTHER" id="PTHR42753">
    <property type="entry name" value="MITOCHONDRIAL RIBOSOME PROTEIN L39/PROLYL-TRNA LIGASE FAMILY MEMBER"/>
    <property type="match status" value="1"/>
</dbReference>
<keyword evidence="13" id="KW-1185">Reference proteome</keyword>
<dbReference type="SUPFAM" id="SSF55826">
    <property type="entry name" value="YbaK/ProRS associated domain"/>
    <property type="match status" value="1"/>
</dbReference>
<dbReference type="CDD" id="cd00861">
    <property type="entry name" value="ProRS_anticodon_short"/>
    <property type="match status" value="1"/>
</dbReference>
<accession>A0A380NHE8</accession>
<dbReference type="EC" id="6.1.1.15" evidence="10"/>
<evidence type="ECO:0000256" key="10">
    <source>
        <dbReference type="HAMAP-Rule" id="MF_01569"/>
    </source>
</evidence>
<dbReference type="InterPro" id="IPR045864">
    <property type="entry name" value="aa-tRNA-synth_II/BPL/LPL"/>
</dbReference>
<keyword evidence="7 10" id="KW-0648">Protein biosynthesis</keyword>
<gene>
    <name evidence="10 12" type="primary">proS</name>
    <name evidence="12" type="ORF">NCTC12020_00500</name>
</gene>
<dbReference type="InterPro" id="IPR004500">
    <property type="entry name" value="Pro-tRNA-synth_IIa_bac-type"/>
</dbReference>
<dbReference type="InterPro" id="IPR036621">
    <property type="entry name" value="Anticodon-bd_dom_sf"/>
</dbReference>
<feature type="domain" description="Aminoacyl-transfer RNA synthetases class-II family profile" evidence="11">
    <location>
        <begin position="53"/>
        <end position="468"/>
    </location>
</feature>
<dbReference type="InterPro" id="IPR004154">
    <property type="entry name" value="Anticodon-bd"/>
</dbReference>
<protein>
    <recommendedName>
        <fullName evidence="10">Proline--tRNA ligase</fullName>
        <ecNumber evidence="10">6.1.1.15</ecNumber>
    </recommendedName>
    <alternativeName>
        <fullName evidence="10">Prolyl-tRNA synthetase</fullName>
        <shortName evidence="10">ProRS</shortName>
    </alternativeName>
</protein>
<dbReference type="InterPro" id="IPR036754">
    <property type="entry name" value="YbaK/aa-tRNA-synt-asso_dom_sf"/>
</dbReference>
<evidence type="ECO:0000256" key="2">
    <source>
        <dbReference type="ARBA" id="ARBA00011738"/>
    </source>
</evidence>
<comment type="domain">
    <text evidence="10">Consists of three domains: the N-terminal catalytic domain, the editing domain and the C-terminal anticodon-binding domain.</text>
</comment>
<dbReference type="InterPro" id="IPR006195">
    <property type="entry name" value="aa-tRNA-synth_II"/>
</dbReference>
<keyword evidence="8 10" id="KW-0030">Aminoacyl-tRNA synthetase</keyword>
<dbReference type="GO" id="GO:0006433">
    <property type="term" value="P:prolyl-tRNA aminoacylation"/>
    <property type="evidence" value="ECO:0007669"/>
    <property type="project" value="UniProtKB-UniRule"/>
</dbReference>